<dbReference type="Pfam" id="PF01447">
    <property type="entry name" value="Peptidase_M4"/>
    <property type="match status" value="1"/>
</dbReference>
<dbReference type="InterPro" id="IPR045474">
    <property type="entry name" value="GEVED"/>
</dbReference>
<feature type="active site" description="Proton donor" evidence="9">
    <location>
        <position position="458"/>
    </location>
</feature>
<dbReference type="PRINTS" id="PR00730">
    <property type="entry name" value="THERMOLYSIN"/>
</dbReference>
<dbReference type="InterPro" id="IPR035986">
    <property type="entry name" value="PKD_dom_sf"/>
</dbReference>
<evidence type="ECO:0000256" key="5">
    <source>
        <dbReference type="ARBA" id="ARBA00022801"/>
    </source>
</evidence>
<feature type="domain" description="PKD" evidence="10">
    <location>
        <begin position="822"/>
        <end position="855"/>
    </location>
</feature>
<dbReference type="GO" id="GO:0004222">
    <property type="term" value="F:metalloendopeptidase activity"/>
    <property type="evidence" value="ECO:0007669"/>
    <property type="project" value="InterPro"/>
</dbReference>
<dbReference type="CDD" id="cd00146">
    <property type="entry name" value="PKD"/>
    <property type="match status" value="4"/>
</dbReference>
<dbReference type="Pfam" id="PF02868">
    <property type="entry name" value="Peptidase_M4_C"/>
    <property type="match status" value="1"/>
</dbReference>
<dbReference type="SMART" id="SM00089">
    <property type="entry name" value="PKD"/>
    <property type="match status" value="4"/>
</dbReference>
<feature type="domain" description="PKD" evidence="10">
    <location>
        <begin position="599"/>
        <end position="647"/>
    </location>
</feature>
<dbReference type="InterPro" id="IPR001570">
    <property type="entry name" value="Peptidase_M4_C_domain"/>
</dbReference>
<dbReference type="Gene3D" id="3.10.450.490">
    <property type="match status" value="1"/>
</dbReference>
<dbReference type="Proteomes" id="UP000646877">
    <property type="component" value="Unassembled WGS sequence"/>
</dbReference>
<evidence type="ECO:0000256" key="2">
    <source>
        <dbReference type="ARBA" id="ARBA00022670"/>
    </source>
</evidence>
<keyword evidence="5" id="KW-0378">Hydrolase</keyword>
<evidence type="ECO:0000256" key="6">
    <source>
        <dbReference type="ARBA" id="ARBA00022833"/>
    </source>
</evidence>
<dbReference type="Pfam" id="PF07504">
    <property type="entry name" value="FTP"/>
    <property type="match status" value="1"/>
</dbReference>
<keyword evidence="7" id="KW-0482">Metalloprotease</keyword>
<sequence length="1225" mass="137049">MQGLKSLCVLASAISMYCHGAERVSLFNDTQKIAPTLQQKQSTFGDDSNQNYLLTLKTFAAQYTGHTLTFHQSQVGQTKQSHTITQKYQNIPIWNHDLVVLTDENGAVEQVYGDLIINVAKDIPTLAPVSEAQLSATLDSVISQFTSERPRIFRRSSAEEVIYIDAHGKARHAAKLTFFTDFKSGPFKPQRILAFVDLITNELISQSDVLQRVVYEGGSGPSGNDKVSRPDYQQEDYVSYPPKTFVVAMETDAQQTNCLFDAKNVETRNYNHGTAQVNMPYSYNCSDSTRNDYKEYHGARSALNDAHHHGQTASLMFEAYLGHKPYFNKKIIQNVHYGLNMDQAFYENGEVYFGDGDYLFYPMVSLDVVAHEIAHGFTEEYGSNTPKSMLTGQARAINEAFSDMAGEAAEFFYSGANDWKSNHETFRLDDALRYFKTPTLDGNSIDHVEDYDDSVTSHHGAGVFNKAFYYLTTADLDNETSPWNTKYAFILFANANKNCWTSNSTYLTGADCVMRQTHTVTDQLTQDGVKKQDGSNWQATDLQNHVRKAFAQVGIGLKVDRGLESELGFDRQFLAFDFKNLTRRDGQQVSASNSEGWQWQWNFGDGSAQSSAFEPTHNYTTAGEYNVELTAIAPSGQSDTFMLPIEVFDDYCPAQGINHSKYYLSSVSLNSYKNDSTSSNYSDYSHDVVEVKDGKALNVTLTAAPHPDTQDKTKNFYVWLDKDNDGLFHKTEELALFGSSKTQLTGEISLSGELNQSYRLRTMVSFGLVKSACGDMSWGEVEDYTVKLIENTDPVDLRISTNQGVNQISFENNTVDARVKRWHWKFGDGTTSSEKSPIHQYAQSGNYAVELKAYDRFNKVIGSWNKQVQFNTTITARFTPRKSGSTVYVDTNQSVIPKGSTIQWQFGDGVTSSVRDTQHTYQADGEYTITLTINHADGTQSTTETVKIGETSFTPDVSYTVSEQADGTFKVSFSNTTTKPDNASRYPDVTLEWNFGDGSTLTQTGDFGQDTEHTYQAAGNFSASLTISYDKPIWDDWGSRVTGTKNMLLELKSTQPVEYCTAVGLTDYEHISNVTFNQDGPFSNAQQPGVVNPNNPIKLYATQNNTYRIEAGYAGNEAFAENYHIWIDLNGDGQFGDGDWRNNKSELLVMDFDQTNQDYGKGYVEGEFSIPSNKLSQPVTTTRMRILQYYGFSRVNSIDPCSDYSSAATSGSGEIEDYLVEIYKN</sequence>
<reference evidence="12 14" key="2">
    <citation type="submission" date="2023-10" db="EMBL/GenBank/DDBJ databases">
        <title>To unveil natural product biosynthetic capacity in Pseudoalteromonas.</title>
        <authorList>
            <person name="Wang J."/>
        </authorList>
    </citation>
    <scope>NUCLEOTIDE SEQUENCE [LARGE SCALE GENOMIC DNA]</scope>
    <source>
        <strain evidence="12 14">DSM 15914</strain>
    </source>
</reference>
<dbReference type="EMBL" id="WEIA01000010">
    <property type="protein sequence ID" value="NLR22788.1"/>
    <property type="molecule type" value="Genomic_DNA"/>
</dbReference>
<dbReference type="PANTHER" id="PTHR33794">
    <property type="entry name" value="BACILLOLYSIN"/>
    <property type="match status" value="1"/>
</dbReference>
<keyword evidence="6" id="KW-0862">Zinc</keyword>
<accession>A0A8I2H4A8</accession>
<proteinExistence type="inferred from homology"/>
<feature type="active site" evidence="9">
    <location>
        <position position="372"/>
    </location>
</feature>
<comment type="similarity">
    <text evidence="1">Belongs to the peptidase M4 family.</text>
</comment>
<keyword evidence="4" id="KW-0732">Signal</keyword>
<name>A0A8I2H4A8_9GAMM</name>
<dbReference type="Pfam" id="PF20009">
    <property type="entry name" value="GEVED"/>
    <property type="match status" value="2"/>
</dbReference>
<dbReference type="GO" id="GO:0046872">
    <property type="term" value="F:metal ion binding"/>
    <property type="evidence" value="ECO:0007669"/>
    <property type="project" value="UniProtKB-KW"/>
</dbReference>
<evidence type="ECO:0000313" key="12">
    <source>
        <dbReference type="EMBL" id="WOX31031.1"/>
    </source>
</evidence>
<dbReference type="Pfam" id="PF18911">
    <property type="entry name" value="PKD_4"/>
    <property type="match status" value="4"/>
</dbReference>
<evidence type="ECO:0000259" key="10">
    <source>
        <dbReference type="PROSITE" id="PS50093"/>
    </source>
</evidence>
<dbReference type="InterPro" id="IPR023612">
    <property type="entry name" value="Peptidase_M4"/>
</dbReference>
<dbReference type="PANTHER" id="PTHR33794:SF1">
    <property type="entry name" value="BACILLOLYSIN"/>
    <property type="match status" value="1"/>
</dbReference>
<dbReference type="InterPro" id="IPR013856">
    <property type="entry name" value="Peptidase_M4_domain"/>
</dbReference>
<dbReference type="InterPro" id="IPR013783">
    <property type="entry name" value="Ig-like_fold"/>
</dbReference>
<reference evidence="11" key="1">
    <citation type="submission" date="2019-10" db="EMBL/GenBank/DDBJ databases">
        <authorList>
            <person name="Paulsen S."/>
        </authorList>
    </citation>
    <scope>NUCLEOTIDE SEQUENCE</scope>
    <source>
        <strain evidence="11">LMG 19692</strain>
    </source>
</reference>
<dbReference type="InterPro" id="IPR011096">
    <property type="entry name" value="FTP_domain"/>
</dbReference>
<dbReference type="Proteomes" id="UP001304419">
    <property type="component" value="Chromosome 2"/>
</dbReference>
<dbReference type="Gene3D" id="3.10.170.10">
    <property type="match status" value="1"/>
</dbReference>
<dbReference type="RefSeq" id="WP_130127249.1">
    <property type="nucleotide sequence ID" value="NZ_CBCSDF010000009.1"/>
</dbReference>
<dbReference type="Gene3D" id="2.60.40.10">
    <property type="entry name" value="Immunoglobulins"/>
    <property type="match status" value="4"/>
</dbReference>
<feature type="domain" description="PKD" evidence="10">
    <location>
        <begin position="870"/>
        <end position="948"/>
    </location>
</feature>
<evidence type="ECO:0000256" key="3">
    <source>
        <dbReference type="ARBA" id="ARBA00022723"/>
    </source>
</evidence>
<evidence type="ECO:0000256" key="1">
    <source>
        <dbReference type="ARBA" id="ARBA00009388"/>
    </source>
</evidence>
<evidence type="ECO:0000256" key="7">
    <source>
        <dbReference type="ARBA" id="ARBA00023049"/>
    </source>
</evidence>
<evidence type="ECO:0000313" key="14">
    <source>
        <dbReference type="Proteomes" id="UP001304419"/>
    </source>
</evidence>
<dbReference type="GO" id="GO:0006508">
    <property type="term" value="P:proteolysis"/>
    <property type="evidence" value="ECO:0007669"/>
    <property type="project" value="UniProtKB-KW"/>
</dbReference>
<protein>
    <submittedName>
        <fullName evidence="11">PKD domain-containing protein</fullName>
    </submittedName>
</protein>
<organism evidence="11 13">
    <name type="scientific">Pseudoalteromonas maricaloris</name>
    <dbReference type="NCBI Taxonomy" id="184924"/>
    <lineage>
        <taxon>Bacteria</taxon>
        <taxon>Pseudomonadati</taxon>
        <taxon>Pseudomonadota</taxon>
        <taxon>Gammaproteobacteria</taxon>
        <taxon>Alteromonadales</taxon>
        <taxon>Pseudoalteromonadaceae</taxon>
        <taxon>Pseudoalteromonas</taxon>
    </lineage>
</organism>
<evidence type="ECO:0000313" key="11">
    <source>
        <dbReference type="EMBL" id="NLR22788.1"/>
    </source>
</evidence>
<dbReference type="InterPro" id="IPR000601">
    <property type="entry name" value="PKD_dom"/>
</dbReference>
<feature type="domain" description="PKD" evidence="10">
    <location>
        <begin position="987"/>
        <end position="1028"/>
    </location>
</feature>
<dbReference type="InterPro" id="IPR027268">
    <property type="entry name" value="Peptidase_M4/M1_CTD_sf"/>
</dbReference>
<gene>
    <name evidence="11" type="ORF">F9Y85_16055</name>
    <name evidence="12" type="ORF">R5H13_24500</name>
</gene>
<evidence type="ECO:0000256" key="8">
    <source>
        <dbReference type="ARBA" id="ARBA00023145"/>
    </source>
</evidence>
<evidence type="ECO:0000256" key="4">
    <source>
        <dbReference type="ARBA" id="ARBA00022729"/>
    </source>
</evidence>
<dbReference type="InterPro" id="IPR022409">
    <property type="entry name" value="PKD/Chitinase_dom"/>
</dbReference>
<dbReference type="EMBL" id="CP137579">
    <property type="protein sequence ID" value="WOX31031.1"/>
    <property type="molecule type" value="Genomic_DNA"/>
</dbReference>
<keyword evidence="14" id="KW-1185">Reference proteome</keyword>
<dbReference type="Gene3D" id="1.10.390.10">
    <property type="entry name" value="Neutral Protease Domain 2"/>
    <property type="match status" value="1"/>
</dbReference>
<dbReference type="InterPro" id="IPR050728">
    <property type="entry name" value="Zinc_Metalloprotease_M4"/>
</dbReference>
<evidence type="ECO:0000256" key="9">
    <source>
        <dbReference type="PIRSR" id="PIRSR623612-1"/>
    </source>
</evidence>
<keyword evidence="8" id="KW-0865">Zymogen</keyword>
<dbReference type="SUPFAM" id="SSF49299">
    <property type="entry name" value="PKD domain"/>
    <property type="match status" value="4"/>
</dbReference>
<keyword evidence="2" id="KW-0645">Protease</keyword>
<keyword evidence="3" id="KW-0479">Metal-binding</keyword>
<dbReference type="AlphaFoldDB" id="A0A8I2H4A8"/>
<dbReference type="SUPFAM" id="SSF55486">
    <property type="entry name" value="Metalloproteases ('zincins'), catalytic domain"/>
    <property type="match status" value="1"/>
</dbReference>
<evidence type="ECO:0000313" key="13">
    <source>
        <dbReference type="Proteomes" id="UP000646877"/>
    </source>
</evidence>
<dbReference type="PROSITE" id="PS50093">
    <property type="entry name" value="PKD"/>
    <property type="match status" value="4"/>
</dbReference>